<keyword evidence="3" id="KW-1185">Reference proteome</keyword>
<feature type="chain" id="PRO_5002166516" evidence="1">
    <location>
        <begin position="21"/>
        <end position="134"/>
    </location>
</feature>
<reference evidence="2 3" key="1">
    <citation type="submission" date="2014-04" db="EMBL/GenBank/DDBJ databases">
        <authorList>
            <consortium name="DOE Joint Genome Institute"/>
            <person name="Kuo A."/>
            <person name="Girlanda M."/>
            <person name="Perotto S."/>
            <person name="Kohler A."/>
            <person name="Nagy L.G."/>
            <person name="Floudas D."/>
            <person name="Copeland A."/>
            <person name="Barry K.W."/>
            <person name="Cichocki N."/>
            <person name="Veneault-Fourrey C."/>
            <person name="LaButti K."/>
            <person name="Lindquist E.A."/>
            <person name="Lipzen A."/>
            <person name="Lundell T."/>
            <person name="Morin E."/>
            <person name="Murat C."/>
            <person name="Sun H."/>
            <person name="Tunlid A."/>
            <person name="Henrissat B."/>
            <person name="Grigoriev I.V."/>
            <person name="Hibbett D.S."/>
            <person name="Martin F."/>
            <person name="Nordberg H.P."/>
            <person name="Cantor M.N."/>
            <person name="Hua S.X."/>
        </authorList>
    </citation>
    <scope>NUCLEOTIDE SEQUENCE [LARGE SCALE GENOMIC DNA]</scope>
    <source>
        <strain evidence="2 3">MUT 4182</strain>
    </source>
</reference>
<evidence type="ECO:0000256" key="1">
    <source>
        <dbReference type="SAM" id="SignalP"/>
    </source>
</evidence>
<gene>
    <name evidence="2" type="ORF">M407DRAFT_235407</name>
</gene>
<keyword evidence="1" id="KW-0732">Signal</keyword>
<evidence type="ECO:0000313" key="3">
    <source>
        <dbReference type="Proteomes" id="UP000054248"/>
    </source>
</evidence>
<organism evidence="2 3">
    <name type="scientific">Tulasnella calospora MUT 4182</name>
    <dbReference type="NCBI Taxonomy" id="1051891"/>
    <lineage>
        <taxon>Eukaryota</taxon>
        <taxon>Fungi</taxon>
        <taxon>Dikarya</taxon>
        <taxon>Basidiomycota</taxon>
        <taxon>Agaricomycotina</taxon>
        <taxon>Agaricomycetes</taxon>
        <taxon>Cantharellales</taxon>
        <taxon>Tulasnellaceae</taxon>
        <taxon>Tulasnella</taxon>
    </lineage>
</organism>
<name>A0A0C3L2A5_9AGAM</name>
<feature type="non-terminal residue" evidence="2">
    <location>
        <position position="134"/>
    </location>
</feature>
<reference evidence="3" key="2">
    <citation type="submission" date="2015-01" db="EMBL/GenBank/DDBJ databases">
        <title>Evolutionary Origins and Diversification of the Mycorrhizal Mutualists.</title>
        <authorList>
            <consortium name="DOE Joint Genome Institute"/>
            <consortium name="Mycorrhizal Genomics Consortium"/>
            <person name="Kohler A."/>
            <person name="Kuo A."/>
            <person name="Nagy L.G."/>
            <person name="Floudas D."/>
            <person name="Copeland A."/>
            <person name="Barry K.W."/>
            <person name="Cichocki N."/>
            <person name="Veneault-Fourrey C."/>
            <person name="LaButti K."/>
            <person name="Lindquist E.A."/>
            <person name="Lipzen A."/>
            <person name="Lundell T."/>
            <person name="Morin E."/>
            <person name="Murat C."/>
            <person name="Riley R."/>
            <person name="Ohm R."/>
            <person name="Sun H."/>
            <person name="Tunlid A."/>
            <person name="Henrissat B."/>
            <person name="Grigoriev I.V."/>
            <person name="Hibbett D.S."/>
            <person name="Martin F."/>
        </authorList>
    </citation>
    <scope>NUCLEOTIDE SEQUENCE [LARGE SCALE GENOMIC DNA]</scope>
    <source>
        <strain evidence="3">MUT 4182</strain>
    </source>
</reference>
<dbReference type="Gene3D" id="3.40.50.1110">
    <property type="entry name" value="SGNH hydrolase"/>
    <property type="match status" value="1"/>
</dbReference>
<feature type="signal peptide" evidence="1">
    <location>
        <begin position="1"/>
        <end position="20"/>
    </location>
</feature>
<proteinExistence type="predicted"/>
<dbReference type="InterPro" id="IPR036514">
    <property type="entry name" value="SGNH_hydro_sf"/>
</dbReference>
<dbReference type="AlphaFoldDB" id="A0A0C3L2A5"/>
<protein>
    <submittedName>
        <fullName evidence="2">Carbohydrate esterase family 16 protein</fullName>
    </submittedName>
</protein>
<dbReference type="STRING" id="1051891.A0A0C3L2A5"/>
<dbReference type="EMBL" id="KN823798">
    <property type="protein sequence ID" value="KIO15822.1"/>
    <property type="molecule type" value="Genomic_DNA"/>
</dbReference>
<sequence>MVATTSKLAFTLILAISAAAAPLSVDVGFDGQAVKKFARTRQFRRLVVFGDSFSDDGHGAWVVSNHTWPADPAYYRHTFSNGPIWPTVLSGALGIDNKLTDKATGGATSDNAVVQGYTGADSTIPVPSALDQIA</sequence>
<dbReference type="OrthoDB" id="1600564at2759"/>
<accession>A0A0C3L2A5</accession>
<dbReference type="Proteomes" id="UP000054248">
    <property type="component" value="Unassembled WGS sequence"/>
</dbReference>
<dbReference type="HOGENOM" id="CLU_1901348_0_0_1"/>
<evidence type="ECO:0000313" key="2">
    <source>
        <dbReference type="EMBL" id="KIO15822.1"/>
    </source>
</evidence>